<dbReference type="KEGG" id="tmn:UCRPA7_4758"/>
<dbReference type="RefSeq" id="XP_007915500.1">
    <property type="nucleotide sequence ID" value="XM_007917309.1"/>
</dbReference>
<feature type="transmembrane region" description="Helical" evidence="2">
    <location>
        <begin position="20"/>
        <end position="39"/>
    </location>
</feature>
<dbReference type="HOGENOM" id="CLU_1620232_0_0_1"/>
<dbReference type="eggNOG" id="KOG0254">
    <property type="taxonomic scope" value="Eukaryota"/>
</dbReference>
<name>R8BK87_PHAM7</name>
<gene>
    <name evidence="3" type="ORF">UCRPA7_4758</name>
</gene>
<reference evidence="4" key="1">
    <citation type="journal article" date="2013" name="Genome Announc.">
        <title>Draft genome sequence of the ascomycete Phaeoacremonium aleophilum strain UCR-PA7, a causal agent of the esca disease complex in grapevines.</title>
        <authorList>
            <person name="Blanco-Ulate B."/>
            <person name="Rolshausen P."/>
            <person name="Cantu D."/>
        </authorList>
    </citation>
    <scope>NUCLEOTIDE SEQUENCE [LARGE SCALE GENOMIC DNA]</scope>
    <source>
        <strain evidence="4">UCR-PA7</strain>
    </source>
</reference>
<dbReference type="InterPro" id="IPR010573">
    <property type="entry name" value="MFS_Str1/Tri12-like"/>
</dbReference>
<dbReference type="SUPFAM" id="SSF103473">
    <property type="entry name" value="MFS general substrate transporter"/>
    <property type="match status" value="1"/>
</dbReference>
<evidence type="ECO:0000313" key="4">
    <source>
        <dbReference type="Proteomes" id="UP000014074"/>
    </source>
</evidence>
<feature type="transmembrane region" description="Helical" evidence="2">
    <location>
        <begin position="46"/>
        <end position="65"/>
    </location>
</feature>
<sequence length="164" mass="17165">MLNDFYIDGNTSVSEQMLLTLPANLGLPFGALLLTLFGNKIGHWRWTLIGSVFSLVLWGSLMALVTPYNKAMMIAFVVLGQISYGWAAYLAVTFTQLGVPQIYLGISGGLAGLARYAGGAVASACYSSAIGNGLSTKGAELIPKAALRAGLPESSLEELMAADG</sequence>
<dbReference type="GO" id="GO:0022857">
    <property type="term" value="F:transmembrane transporter activity"/>
    <property type="evidence" value="ECO:0007669"/>
    <property type="project" value="InterPro"/>
</dbReference>
<keyword evidence="4" id="KW-1185">Reference proteome</keyword>
<evidence type="ECO:0000256" key="1">
    <source>
        <dbReference type="ARBA" id="ARBA00022448"/>
    </source>
</evidence>
<organism evidence="3 4">
    <name type="scientific">Phaeoacremonium minimum (strain UCR-PA7)</name>
    <name type="common">Esca disease fungus</name>
    <name type="synonym">Togninia minima</name>
    <dbReference type="NCBI Taxonomy" id="1286976"/>
    <lineage>
        <taxon>Eukaryota</taxon>
        <taxon>Fungi</taxon>
        <taxon>Dikarya</taxon>
        <taxon>Ascomycota</taxon>
        <taxon>Pezizomycotina</taxon>
        <taxon>Sordariomycetes</taxon>
        <taxon>Sordariomycetidae</taxon>
        <taxon>Togniniales</taxon>
        <taxon>Togniniaceae</taxon>
        <taxon>Phaeoacremonium</taxon>
    </lineage>
</organism>
<proteinExistence type="predicted"/>
<dbReference type="EMBL" id="KB933133">
    <property type="protein sequence ID" value="EON99699.1"/>
    <property type="molecule type" value="Genomic_DNA"/>
</dbReference>
<dbReference type="GeneID" id="19325241"/>
<dbReference type="Pfam" id="PF06609">
    <property type="entry name" value="TRI12"/>
    <property type="match status" value="1"/>
</dbReference>
<accession>R8BK87</accession>
<evidence type="ECO:0000256" key="2">
    <source>
        <dbReference type="SAM" id="Phobius"/>
    </source>
</evidence>
<evidence type="ECO:0000313" key="3">
    <source>
        <dbReference type="EMBL" id="EON99699.1"/>
    </source>
</evidence>
<keyword evidence="2" id="KW-0812">Transmembrane</keyword>
<dbReference type="Proteomes" id="UP000014074">
    <property type="component" value="Unassembled WGS sequence"/>
</dbReference>
<protein>
    <submittedName>
        <fullName evidence="3">Putative siderophore iron protein</fullName>
    </submittedName>
</protein>
<dbReference type="AlphaFoldDB" id="R8BK87"/>
<dbReference type="OrthoDB" id="4139357at2759"/>
<keyword evidence="2" id="KW-1133">Transmembrane helix</keyword>
<keyword evidence="1" id="KW-0813">Transport</keyword>
<dbReference type="InterPro" id="IPR036259">
    <property type="entry name" value="MFS_trans_sf"/>
</dbReference>
<keyword evidence="2" id="KW-0472">Membrane</keyword>
<feature type="transmembrane region" description="Helical" evidence="2">
    <location>
        <begin position="71"/>
        <end position="92"/>
    </location>
</feature>